<dbReference type="EMBL" id="CABR01000044">
    <property type="protein sequence ID" value="CBI09648.1"/>
    <property type="molecule type" value="Genomic_DNA"/>
</dbReference>
<evidence type="ECO:0000256" key="1">
    <source>
        <dbReference type="SAM" id="MobiDB-lite"/>
    </source>
</evidence>
<sequence length="89" mass="9804">MGKTNWSIKRKTDQPVAGTDHRTNGHDKLPPRIMKQHGRHVRFPSLLALSTQGRAGQNEVALCEFHAGCEGVSVSALLGIIFVILPRCF</sequence>
<proteinExistence type="predicted"/>
<gene>
    <name evidence="2" type="ORF">CARN7_0387</name>
</gene>
<name>E6QQX7_9ZZZZ</name>
<accession>E6QQX7</accession>
<feature type="compositionally biased region" description="Basic and acidic residues" evidence="1">
    <location>
        <begin position="19"/>
        <end position="30"/>
    </location>
</feature>
<organism evidence="2">
    <name type="scientific">mine drainage metagenome</name>
    <dbReference type="NCBI Taxonomy" id="410659"/>
    <lineage>
        <taxon>unclassified sequences</taxon>
        <taxon>metagenomes</taxon>
        <taxon>ecological metagenomes</taxon>
    </lineage>
</organism>
<protein>
    <submittedName>
        <fullName evidence="2">Uncharacterized protein</fullName>
    </submittedName>
</protein>
<evidence type="ECO:0000313" key="2">
    <source>
        <dbReference type="EMBL" id="CBI09648.1"/>
    </source>
</evidence>
<reference evidence="2" key="1">
    <citation type="submission" date="2009-10" db="EMBL/GenBank/DDBJ databases">
        <title>Diversity of trophic interactions inside an arsenic-rich microbial ecosystem.</title>
        <authorList>
            <person name="Bertin P.N."/>
            <person name="Heinrich-Salmeron A."/>
            <person name="Pelletier E."/>
            <person name="Goulhen-Chollet F."/>
            <person name="Arsene-Ploetze F."/>
            <person name="Gallien S."/>
            <person name="Calteau A."/>
            <person name="Vallenet D."/>
            <person name="Casiot C."/>
            <person name="Chane-Woon-Ming B."/>
            <person name="Giloteaux L."/>
            <person name="Barakat M."/>
            <person name="Bonnefoy V."/>
            <person name="Bruneel O."/>
            <person name="Chandler M."/>
            <person name="Cleiss J."/>
            <person name="Duran R."/>
            <person name="Elbaz-Poulichet F."/>
            <person name="Fonknechten N."/>
            <person name="Lauga B."/>
            <person name="Mornico D."/>
            <person name="Ortet P."/>
            <person name="Schaeffer C."/>
            <person name="Siguier P."/>
            <person name="Alexander Thil Smith A."/>
            <person name="Van Dorsselaer A."/>
            <person name="Weissenbach J."/>
            <person name="Medigue C."/>
            <person name="Le Paslier D."/>
        </authorList>
    </citation>
    <scope>NUCLEOTIDE SEQUENCE</scope>
</reference>
<feature type="region of interest" description="Disordered" evidence="1">
    <location>
        <begin position="1"/>
        <end position="31"/>
    </location>
</feature>
<comment type="caution">
    <text evidence="2">The sequence shown here is derived from an EMBL/GenBank/DDBJ whole genome shotgun (WGS) entry which is preliminary data.</text>
</comment>
<dbReference type="AlphaFoldDB" id="E6QQX7"/>